<dbReference type="EMBL" id="JBAMMX010000014">
    <property type="protein sequence ID" value="KAK6927977.1"/>
    <property type="molecule type" value="Genomic_DNA"/>
</dbReference>
<evidence type="ECO:0000313" key="2">
    <source>
        <dbReference type="Proteomes" id="UP001370490"/>
    </source>
</evidence>
<keyword evidence="2" id="KW-1185">Reference proteome</keyword>
<name>A0AAN8Z7R5_9MAGN</name>
<dbReference type="PANTHER" id="PTHR37383:SF1">
    <property type="entry name" value="OS01G0694200 PROTEIN"/>
    <property type="match status" value="1"/>
</dbReference>
<proteinExistence type="predicted"/>
<reference evidence="1 2" key="1">
    <citation type="submission" date="2023-12" db="EMBL/GenBank/DDBJ databases">
        <title>A high-quality genome assembly for Dillenia turbinata (Dilleniales).</title>
        <authorList>
            <person name="Chanderbali A."/>
        </authorList>
    </citation>
    <scope>NUCLEOTIDE SEQUENCE [LARGE SCALE GENOMIC DNA]</scope>
    <source>
        <strain evidence="1">LSX21</strain>
        <tissue evidence="1">Leaf</tissue>
    </source>
</reference>
<dbReference type="PANTHER" id="PTHR37383">
    <property type="entry name" value="OS01G0694200 PROTEIN"/>
    <property type="match status" value="1"/>
</dbReference>
<dbReference type="AlphaFoldDB" id="A0AAN8Z7R5"/>
<protein>
    <submittedName>
        <fullName evidence="1">Uncharacterized protein</fullName>
    </submittedName>
</protein>
<accession>A0AAN8Z7R5</accession>
<sequence length="227" mass="24453">MGASNGLYGSMMTLVKYENGATAEGKSEIISDERLDAKIDKNCRAVKPKPVKLRQDSSKGSALFVAFGKKGADHPNSKTAAFMSAKAIAVQALSHKKFLILDSAGDLHLLCLATPVLGSEITCNMRQFTDIMKVQKLAIFADISTKTQTLWISDGSYTVQKMAISDADTSDNESARNSSEEKTIQLSGLQAIFTSEKIQDIVPLAANALLILGQATRPAWLNQVLVD</sequence>
<comment type="caution">
    <text evidence="1">The sequence shown here is derived from an EMBL/GenBank/DDBJ whole genome shotgun (WGS) entry which is preliminary data.</text>
</comment>
<gene>
    <name evidence="1" type="ORF">RJ641_006568</name>
</gene>
<evidence type="ECO:0000313" key="1">
    <source>
        <dbReference type="EMBL" id="KAK6927977.1"/>
    </source>
</evidence>
<dbReference type="Proteomes" id="UP001370490">
    <property type="component" value="Unassembled WGS sequence"/>
</dbReference>
<organism evidence="1 2">
    <name type="scientific">Dillenia turbinata</name>
    <dbReference type="NCBI Taxonomy" id="194707"/>
    <lineage>
        <taxon>Eukaryota</taxon>
        <taxon>Viridiplantae</taxon>
        <taxon>Streptophyta</taxon>
        <taxon>Embryophyta</taxon>
        <taxon>Tracheophyta</taxon>
        <taxon>Spermatophyta</taxon>
        <taxon>Magnoliopsida</taxon>
        <taxon>eudicotyledons</taxon>
        <taxon>Gunneridae</taxon>
        <taxon>Pentapetalae</taxon>
        <taxon>Dilleniales</taxon>
        <taxon>Dilleniaceae</taxon>
        <taxon>Dillenia</taxon>
    </lineage>
</organism>